<dbReference type="RefSeq" id="WP_217790366.1">
    <property type="nucleotide sequence ID" value="NZ_JAHSPG010000003.1"/>
</dbReference>
<dbReference type="EMBL" id="JAHSPG010000003">
    <property type="protein sequence ID" value="MBV4356726.1"/>
    <property type="molecule type" value="Genomic_DNA"/>
</dbReference>
<comment type="caution">
    <text evidence="1">The sequence shown here is derived from an EMBL/GenBank/DDBJ whole genome shotgun (WGS) entry which is preliminary data.</text>
</comment>
<evidence type="ECO:0000313" key="2">
    <source>
        <dbReference type="Proteomes" id="UP000812270"/>
    </source>
</evidence>
<organism evidence="1 2">
    <name type="scientific">Pinibacter aurantiacus</name>
    <dbReference type="NCBI Taxonomy" id="2851599"/>
    <lineage>
        <taxon>Bacteria</taxon>
        <taxon>Pseudomonadati</taxon>
        <taxon>Bacteroidota</taxon>
        <taxon>Chitinophagia</taxon>
        <taxon>Chitinophagales</taxon>
        <taxon>Chitinophagaceae</taxon>
        <taxon>Pinibacter</taxon>
    </lineage>
</organism>
<keyword evidence="2" id="KW-1185">Reference proteome</keyword>
<proteinExistence type="predicted"/>
<accession>A0A9E2S6M6</accession>
<reference evidence="1" key="1">
    <citation type="submission" date="2021-06" db="EMBL/GenBank/DDBJ databases">
        <authorList>
            <person name="Huq M.A."/>
        </authorList>
    </citation>
    <scope>NUCLEOTIDE SEQUENCE</scope>
    <source>
        <strain evidence="1">MAH-26</strain>
    </source>
</reference>
<gene>
    <name evidence="1" type="ORF">KTO63_06150</name>
</gene>
<dbReference type="Proteomes" id="UP000812270">
    <property type="component" value="Unassembled WGS sequence"/>
</dbReference>
<sequence>MDRIVKLKEFLLQNPNDNFLEHALALEYIKAGDEEKARNLFETILQRDPSYIGSYYHLAQLLERNGLTSEAISWYEKGMVAAKNANDNHAFNELRMAWEELTL</sequence>
<evidence type="ECO:0000313" key="1">
    <source>
        <dbReference type="EMBL" id="MBV4356726.1"/>
    </source>
</evidence>
<dbReference type="Pfam" id="PF14559">
    <property type="entry name" value="TPR_19"/>
    <property type="match status" value="1"/>
</dbReference>
<dbReference type="AlphaFoldDB" id="A0A9E2S6M6"/>
<protein>
    <submittedName>
        <fullName evidence="1">Tetratricopeptide repeat protein</fullName>
    </submittedName>
</protein>
<name>A0A9E2S6M6_9BACT</name>